<dbReference type="HOGENOM" id="CLU_2654537_0_0_1"/>
<dbReference type="EMBL" id="KB730390">
    <property type="protein sequence ID" value="ENH66588.1"/>
    <property type="molecule type" value="Genomic_DNA"/>
</dbReference>
<evidence type="ECO:0000313" key="1">
    <source>
        <dbReference type="EMBL" id="ENH66588.1"/>
    </source>
</evidence>
<reference evidence="2" key="1">
    <citation type="submission" date="2012-09" db="EMBL/GenBank/DDBJ databases">
        <title>Genome sequencing and comparative transcriptomics of race 1 and race 4 of banana pathogen: Fusarium oxysporum f. sp. cubense.</title>
        <authorList>
            <person name="Fang X."/>
            <person name="Huang J."/>
        </authorList>
    </citation>
    <scope>NUCLEOTIDE SEQUENCE [LARGE SCALE GENOMIC DNA]</scope>
    <source>
        <strain evidence="2">race 1</strain>
    </source>
</reference>
<dbReference type="AlphaFoldDB" id="N4TSM7"/>
<reference evidence="2" key="2">
    <citation type="journal article" date="2014" name="PLoS ONE">
        <title>Genome and Transcriptome Analysis of the Fungal Pathogen Fusarium oxysporum f. sp. cubense Causing Banana Vascular Wilt Disease.</title>
        <authorList>
            <person name="Guo L."/>
            <person name="Han L."/>
            <person name="Yang L."/>
            <person name="Zeng H."/>
            <person name="Fan D."/>
            <person name="Zhu Y."/>
            <person name="Feng Y."/>
            <person name="Wang G."/>
            <person name="Peng C."/>
            <person name="Jiang X."/>
            <person name="Zhou D."/>
            <person name="Ni P."/>
            <person name="Liang C."/>
            <person name="Liu L."/>
            <person name="Wang J."/>
            <person name="Mao C."/>
            <person name="Fang X."/>
            <person name="Peng M."/>
            <person name="Huang J."/>
        </authorList>
    </citation>
    <scope>NUCLEOTIDE SEQUENCE [LARGE SCALE GENOMIC DNA]</scope>
    <source>
        <strain evidence="2">race 1</strain>
    </source>
</reference>
<name>N4TSM7_FUSC1</name>
<evidence type="ECO:0000313" key="2">
    <source>
        <dbReference type="Proteomes" id="UP000016928"/>
    </source>
</evidence>
<dbReference type="OrthoDB" id="4772757at2759"/>
<accession>N4TSM7</accession>
<gene>
    <name evidence="1" type="ORF">FOC1_g10000153</name>
</gene>
<dbReference type="Proteomes" id="UP000016928">
    <property type="component" value="Unassembled WGS sequence"/>
</dbReference>
<organism evidence="1 2">
    <name type="scientific">Fusarium oxysporum f. sp. cubense (strain race 1)</name>
    <name type="common">Panama disease fungus</name>
    <dbReference type="NCBI Taxonomy" id="1229664"/>
    <lineage>
        <taxon>Eukaryota</taxon>
        <taxon>Fungi</taxon>
        <taxon>Dikarya</taxon>
        <taxon>Ascomycota</taxon>
        <taxon>Pezizomycotina</taxon>
        <taxon>Sordariomycetes</taxon>
        <taxon>Hypocreomycetidae</taxon>
        <taxon>Hypocreales</taxon>
        <taxon>Nectriaceae</taxon>
        <taxon>Fusarium</taxon>
        <taxon>Fusarium oxysporum species complex</taxon>
    </lineage>
</organism>
<dbReference type="VEuPathDB" id="FungiDB:FOC1_g10000153"/>
<sequence>MGHRGIVQLLLDHGTYVDTRCERYGTALMLMSSLRLRDIAKVHHNIPVMPNHYSRRLDALMLETRRDGVARTKFAN</sequence>
<proteinExistence type="predicted"/>
<protein>
    <submittedName>
        <fullName evidence="1">Uncharacterized protein</fullName>
    </submittedName>
</protein>